<dbReference type="Gene3D" id="1.10.1000.11">
    <property type="entry name" value="Arf Nucleotide-binding Site Opener,domain 2"/>
    <property type="match status" value="1"/>
</dbReference>
<reference evidence="3 4" key="1">
    <citation type="submission" date="2019-08" db="EMBL/GenBank/DDBJ databases">
        <title>A chromosome-level genome assembly, high-density linkage maps, and genome scans reveal the genomic architecture of hybrid incompatibilities underlying speciation via character displacement in darters (Percidae: Etheostominae).</title>
        <authorList>
            <person name="Moran R.L."/>
            <person name="Catchen J.M."/>
            <person name="Fuller R.C."/>
        </authorList>
    </citation>
    <scope>NUCLEOTIDE SEQUENCE [LARGE SCALE GENOMIC DNA]</scope>
    <source>
        <strain evidence="3">EspeVRDwgs_2016</strain>
        <tissue evidence="3">Muscle</tissue>
    </source>
</reference>
<gene>
    <name evidence="3" type="ORF">FQN60_012473</name>
</gene>
<dbReference type="Pfam" id="PF01369">
    <property type="entry name" value="Sec7"/>
    <property type="match status" value="1"/>
</dbReference>
<feature type="domain" description="SEC7" evidence="2">
    <location>
        <begin position="1"/>
        <end position="48"/>
    </location>
</feature>
<dbReference type="Pfam" id="PF00169">
    <property type="entry name" value="PH"/>
    <property type="match status" value="1"/>
</dbReference>
<sequence length="204" mass="23797">MLNTSLHNPNVKDKTPLERFISMNRGINNGEDLPDDLLSKLYESIRNEPFKIPEDDGNDLTHTFFNPDREGWLLKLGGRVKTWKRRWFILTDNCLYYFEFTTDKEPRGIIPLENLCVREVPYPRKPYCLELYNPNSRGQKIKACKTETDGRVVEGKHQSYTICAPSAEERDSWIEAIRASITKDPFYDLVSVRKKKVINQAPQD</sequence>
<evidence type="ECO:0000313" key="3">
    <source>
        <dbReference type="EMBL" id="KAA8595338.1"/>
    </source>
</evidence>
<dbReference type="Proteomes" id="UP000327493">
    <property type="component" value="Chromosome 2"/>
</dbReference>
<keyword evidence="4" id="KW-1185">Reference proteome</keyword>
<evidence type="ECO:0000259" key="1">
    <source>
        <dbReference type="PROSITE" id="PS50003"/>
    </source>
</evidence>
<dbReference type="InterPro" id="IPR023394">
    <property type="entry name" value="Sec7_C_sf"/>
</dbReference>
<proteinExistence type="predicted"/>
<protein>
    <recommendedName>
        <fullName evidence="5">PH domain-containing protein</fullName>
    </recommendedName>
</protein>
<comment type="caution">
    <text evidence="3">The sequence shown here is derived from an EMBL/GenBank/DDBJ whole genome shotgun (WGS) entry which is preliminary data.</text>
</comment>
<organism evidence="3 4">
    <name type="scientific">Etheostoma spectabile</name>
    <name type="common">orangethroat darter</name>
    <dbReference type="NCBI Taxonomy" id="54343"/>
    <lineage>
        <taxon>Eukaryota</taxon>
        <taxon>Metazoa</taxon>
        <taxon>Chordata</taxon>
        <taxon>Craniata</taxon>
        <taxon>Vertebrata</taxon>
        <taxon>Euteleostomi</taxon>
        <taxon>Actinopterygii</taxon>
        <taxon>Neopterygii</taxon>
        <taxon>Teleostei</taxon>
        <taxon>Neoteleostei</taxon>
        <taxon>Acanthomorphata</taxon>
        <taxon>Eupercaria</taxon>
        <taxon>Perciformes</taxon>
        <taxon>Percoidei</taxon>
        <taxon>Percidae</taxon>
        <taxon>Etheostomatinae</taxon>
        <taxon>Etheostoma</taxon>
    </lineage>
</organism>
<dbReference type="InterPro" id="IPR000904">
    <property type="entry name" value="Sec7_dom"/>
</dbReference>
<dbReference type="PANTHER" id="PTHR14336">
    <property type="entry name" value="TANDEM PH DOMAIN CONTAINING PROTEIN"/>
    <property type="match status" value="1"/>
</dbReference>
<dbReference type="EMBL" id="VOFY01000002">
    <property type="protein sequence ID" value="KAA8595338.1"/>
    <property type="molecule type" value="Genomic_DNA"/>
</dbReference>
<dbReference type="PANTHER" id="PTHR14336:SF8">
    <property type="entry name" value="PROTEIN OPY1"/>
    <property type="match status" value="1"/>
</dbReference>
<dbReference type="SMART" id="SM00233">
    <property type="entry name" value="PH"/>
    <property type="match status" value="1"/>
</dbReference>
<dbReference type="PROSITE" id="PS50003">
    <property type="entry name" value="PH_DOMAIN"/>
    <property type="match status" value="1"/>
</dbReference>
<dbReference type="InterPro" id="IPR051707">
    <property type="entry name" value="PI-Interact_SigTrans_Reg"/>
</dbReference>
<dbReference type="SUPFAM" id="SSF50729">
    <property type="entry name" value="PH domain-like"/>
    <property type="match status" value="1"/>
</dbReference>
<evidence type="ECO:0008006" key="5">
    <source>
        <dbReference type="Google" id="ProtNLM"/>
    </source>
</evidence>
<evidence type="ECO:0000259" key="2">
    <source>
        <dbReference type="PROSITE" id="PS50190"/>
    </source>
</evidence>
<dbReference type="Gene3D" id="2.30.29.30">
    <property type="entry name" value="Pleckstrin-homology domain (PH domain)/Phosphotyrosine-binding domain (PTB)"/>
    <property type="match status" value="1"/>
</dbReference>
<feature type="domain" description="PH" evidence="1">
    <location>
        <begin position="66"/>
        <end position="182"/>
    </location>
</feature>
<evidence type="ECO:0000313" key="4">
    <source>
        <dbReference type="Proteomes" id="UP000327493"/>
    </source>
</evidence>
<name>A0A5J5DQ67_9PERO</name>
<dbReference type="InterPro" id="IPR011993">
    <property type="entry name" value="PH-like_dom_sf"/>
</dbReference>
<dbReference type="PROSITE" id="PS50190">
    <property type="entry name" value="SEC7"/>
    <property type="match status" value="1"/>
</dbReference>
<dbReference type="CDD" id="cd01252">
    <property type="entry name" value="PH_GRP1-like"/>
    <property type="match status" value="1"/>
</dbReference>
<dbReference type="InterPro" id="IPR001849">
    <property type="entry name" value="PH_domain"/>
</dbReference>
<dbReference type="FunFam" id="2.30.29.30:FF:000009">
    <property type="entry name" value="Cytohesin 1"/>
    <property type="match status" value="1"/>
</dbReference>
<dbReference type="AlphaFoldDB" id="A0A5J5DQ67"/>
<accession>A0A5J5DQ67</accession>
<dbReference type="GO" id="GO:0032012">
    <property type="term" value="P:regulation of ARF protein signal transduction"/>
    <property type="evidence" value="ECO:0007669"/>
    <property type="project" value="InterPro"/>
</dbReference>
<dbReference type="GO" id="GO:0005085">
    <property type="term" value="F:guanyl-nucleotide exchange factor activity"/>
    <property type="evidence" value="ECO:0007669"/>
    <property type="project" value="InterPro"/>
</dbReference>